<dbReference type="Gene3D" id="2.60.40.10">
    <property type="entry name" value="Immunoglobulins"/>
    <property type="match status" value="1"/>
</dbReference>
<dbReference type="InterPro" id="IPR036179">
    <property type="entry name" value="Ig-like_dom_sf"/>
</dbReference>
<gene>
    <name evidence="1" type="ORF">MEDL_2414</name>
</gene>
<dbReference type="AlphaFoldDB" id="A0A8S3PT45"/>
<dbReference type="EMBL" id="CAJPWZ010000149">
    <property type="protein sequence ID" value="CAG2186899.1"/>
    <property type="molecule type" value="Genomic_DNA"/>
</dbReference>
<name>A0A8S3PT45_MYTED</name>
<accession>A0A8S3PT45</accession>
<evidence type="ECO:0000313" key="1">
    <source>
        <dbReference type="EMBL" id="CAG2186899.1"/>
    </source>
</evidence>
<evidence type="ECO:0000313" key="2">
    <source>
        <dbReference type="Proteomes" id="UP000683360"/>
    </source>
</evidence>
<comment type="caution">
    <text evidence="1">The sequence shown here is derived from an EMBL/GenBank/DDBJ whole genome shotgun (WGS) entry which is preliminary data.</text>
</comment>
<dbReference type="Proteomes" id="UP000683360">
    <property type="component" value="Unassembled WGS sequence"/>
</dbReference>
<proteinExistence type="predicted"/>
<sequence>MYSVEQTASAQGLAEGDTITVVCTGDVGKPPAKHVFEKYLDGKIVPLQYTVTSTLITDMSENCTYYRTSNLTFKVTAKDNNAVIRCVVNSSMSEPDMCVDTEPIQVYYYDAQSTTFRNTVGPLSKAENTGKYLSNDPQMKFRSLLMTNPNDRSADYVNTTQQQNPSLYEGVGQDLDVHNYEQLSRMGHLTIIPTTLITKEVK</sequence>
<dbReference type="OrthoDB" id="10395379at2759"/>
<organism evidence="1 2">
    <name type="scientific">Mytilus edulis</name>
    <name type="common">Blue mussel</name>
    <dbReference type="NCBI Taxonomy" id="6550"/>
    <lineage>
        <taxon>Eukaryota</taxon>
        <taxon>Metazoa</taxon>
        <taxon>Spiralia</taxon>
        <taxon>Lophotrochozoa</taxon>
        <taxon>Mollusca</taxon>
        <taxon>Bivalvia</taxon>
        <taxon>Autobranchia</taxon>
        <taxon>Pteriomorphia</taxon>
        <taxon>Mytilida</taxon>
        <taxon>Mytiloidea</taxon>
        <taxon>Mytilidae</taxon>
        <taxon>Mytilinae</taxon>
        <taxon>Mytilus</taxon>
    </lineage>
</organism>
<dbReference type="SUPFAM" id="SSF48726">
    <property type="entry name" value="Immunoglobulin"/>
    <property type="match status" value="1"/>
</dbReference>
<protein>
    <submittedName>
        <fullName evidence="1">Uncharacterized protein</fullName>
    </submittedName>
</protein>
<reference evidence="1" key="1">
    <citation type="submission" date="2021-03" db="EMBL/GenBank/DDBJ databases">
        <authorList>
            <person name="Bekaert M."/>
        </authorList>
    </citation>
    <scope>NUCLEOTIDE SEQUENCE</scope>
</reference>
<dbReference type="InterPro" id="IPR013783">
    <property type="entry name" value="Ig-like_fold"/>
</dbReference>
<keyword evidence="2" id="KW-1185">Reference proteome</keyword>